<comment type="PTM">
    <text evidence="8">4'-phosphopantetheine is transferred from CoA to a specific serine of apo-ACP by AcpS. This modification is essential for activity because fatty acids are bound in thioester linkage to the sulfhydryl of the prosthetic group.</text>
</comment>
<dbReference type="GeneID" id="70687174"/>
<evidence type="ECO:0000256" key="6">
    <source>
        <dbReference type="ARBA" id="ARBA00023160"/>
    </source>
</evidence>
<dbReference type="NCBIfam" id="NF002151">
    <property type="entry name" value="PRK00982.1-5"/>
    <property type="match status" value="1"/>
</dbReference>
<dbReference type="Pfam" id="PF00550">
    <property type="entry name" value="PP-binding"/>
    <property type="match status" value="1"/>
</dbReference>
<evidence type="ECO:0000256" key="3">
    <source>
        <dbReference type="ARBA" id="ARBA00022553"/>
    </source>
</evidence>
<dbReference type="GO" id="GO:0000036">
    <property type="term" value="F:acyl carrier activity"/>
    <property type="evidence" value="ECO:0007669"/>
    <property type="project" value="UniProtKB-UniRule"/>
</dbReference>
<comment type="PTM">
    <text evidence="10">4'-phosphopantetheine is transferred from CoA to a specific serine of apo-ACP by acpS.</text>
</comment>
<comment type="pathway">
    <text evidence="8 10">Lipid metabolism; fatty acid biosynthesis.</text>
</comment>
<dbReference type="GO" id="GO:0016020">
    <property type="term" value="C:membrane"/>
    <property type="evidence" value="ECO:0007669"/>
    <property type="project" value="GOC"/>
</dbReference>
<evidence type="ECO:0000256" key="5">
    <source>
        <dbReference type="ARBA" id="ARBA00023098"/>
    </source>
</evidence>
<sequence>MEHQSNIAGRVRKIIAEQFAIDDAELTNDNRIVDDFGADSLDTIELVMTIEDEFGMEVPDEDAEKIQTVQQAIDYVAMRVGGAA</sequence>
<comment type="function">
    <text evidence="8 10">Carrier of the growing fatty acid chain in fatty acid biosynthesis.</text>
</comment>
<evidence type="ECO:0000313" key="12">
    <source>
        <dbReference type="Proteomes" id="UP000542973"/>
    </source>
</evidence>
<name>A0A6N1BEF7_9BURK</name>
<dbReference type="GO" id="GO:0005829">
    <property type="term" value="C:cytosol"/>
    <property type="evidence" value="ECO:0007669"/>
    <property type="project" value="TreeGrafter"/>
</dbReference>
<evidence type="ECO:0000256" key="8">
    <source>
        <dbReference type="HAMAP-Rule" id="MF_01217"/>
    </source>
</evidence>
<evidence type="ECO:0000313" key="11">
    <source>
        <dbReference type="EMBL" id="NNH14064.1"/>
    </source>
</evidence>
<evidence type="ECO:0000256" key="9">
    <source>
        <dbReference type="NCBIfam" id="TIGR00517"/>
    </source>
</evidence>
<dbReference type="NCBIfam" id="TIGR00517">
    <property type="entry name" value="acyl_carrier"/>
    <property type="match status" value="1"/>
</dbReference>
<dbReference type="GO" id="GO:0000035">
    <property type="term" value="F:acyl binding"/>
    <property type="evidence" value="ECO:0007669"/>
    <property type="project" value="TreeGrafter"/>
</dbReference>
<keyword evidence="2 8" id="KW-0444">Lipid biosynthesis</keyword>
<dbReference type="NCBIfam" id="NF002148">
    <property type="entry name" value="PRK00982.1-2"/>
    <property type="match status" value="1"/>
</dbReference>
<dbReference type="EMBL" id="JABEMD010000073">
    <property type="protein sequence ID" value="NNH14064.1"/>
    <property type="molecule type" value="Genomic_DNA"/>
</dbReference>
<keyword evidence="5 8" id="KW-0443">Lipid metabolism</keyword>
<comment type="similarity">
    <text evidence="8">Belongs to the acyl carrier protein (ACP) family.</text>
</comment>
<dbReference type="InterPro" id="IPR036736">
    <property type="entry name" value="ACP-like_sf"/>
</dbReference>
<dbReference type="AlphaFoldDB" id="A0A6N1BEF7"/>
<keyword evidence="6 8" id="KW-0275">Fatty acid biosynthesis</keyword>
<dbReference type="PANTHER" id="PTHR20863:SF76">
    <property type="entry name" value="CARRIER DOMAIN-CONTAINING PROTEIN"/>
    <property type="match status" value="1"/>
</dbReference>
<keyword evidence="3 8" id="KW-0597">Phosphoprotein</keyword>
<comment type="subcellular location">
    <subcellularLocation>
        <location evidence="8">Cytoplasm</location>
    </subcellularLocation>
</comment>
<organism evidence="11 12">
    <name type="scientific">Cupriavidus gilardii</name>
    <dbReference type="NCBI Taxonomy" id="82541"/>
    <lineage>
        <taxon>Bacteria</taxon>
        <taxon>Pseudomonadati</taxon>
        <taxon>Pseudomonadota</taxon>
        <taxon>Betaproteobacteria</taxon>
        <taxon>Burkholderiales</taxon>
        <taxon>Burkholderiaceae</taxon>
        <taxon>Cupriavidus</taxon>
    </lineage>
</organism>
<dbReference type="PROSITE" id="PS50075">
    <property type="entry name" value="CARRIER"/>
    <property type="match status" value="1"/>
</dbReference>
<feature type="modified residue" description="O-(pantetheine 4'-phosphoryl)serine" evidence="8">
    <location>
        <position position="40"/>
    </location>
</feature>
<comment type="pathway">
    <text evidence="7">Glycolipid biosynthesis; KDO(2)-lipid A biosynthesis.</text>
</comment>
<comment type="caution">
    <text evidence="11">The sequence shown here is derived from an EMBL/GenBank/DDBJ whole genome shotgun (WGS) entry which is preliminary data.</text>
</comment>
<dbReference type="UniPathway" id="UPA00360"/>
<dbReference type="InterPro" id="IPR006162">
    <property type="entry name" value="Ppantetheine_attach_site"/>
</dbReference>
<keyword evidence="8" id="KW-0963">Cytoplasm</keyword>
<evidence type="ECO:0000256" key="2">
    <source>
        <dbReference type="ARBA" id="ARBA00022516"/>
    </source>
</evidence>
<dbReference type="HAMAP" id="MF_01217">
    <property type="entry name" value="Acyl_carrier"/>
    <property type="match status" value="1"/>
</dbReference>
<dbReference type="PROSITE" id="PS00012">
    <property type="entry name" value="PHOSPHOPANTETHEINE"/>
    <property type="match status" value="1"/>
</dbReference>
<dbReference type="GO" id="GO:0036104">
    <property type="term" value="P:Kdo2-lipid A biosynthetic process"/>
    <property type="evidence" value="ECO:0007669"/>
    <property type="project" value="UniProtKB-UniPathway"/>
</dbReference>
<evidence type="ECO:0000256" key="1">
    <source>
        <dbReference type="ARBA" id="ARBA00022450"/>
    </source>
</evidence>
<dbReference type="PANTHER" id="PTHR20863">
    <property type="entry name" value="ACYL CARRIER PROTEIN"/>
    <property type="match status" value="1"/>
</dbReference>
<evidence type="ECO:0000256" key="10">
    <source>
        <dbReference type="RuleBase" id="RU003545"/>
    </source>
</evidence>
<protein>
    <recommendedName>
        <fullName evidence="8 9">Acyl carrier protein</fullName>
        <shortName evidence="8">ACP</shortName>
    </recommendedName>
</protein>
<dbReference type="Proteomes" id="UP000542973">
    <property type="component" value="Unassembled WGS sequence"/>
</dbReference>
<dbReference type="Gene3D" id="1.10.1200.10">
    <property type="entry name" value="ACP-like"/>
    <property type="match status" value="1"/>
</dbReference>
<dbReference type="RefSeq" id="WP_151022466.1">
    <property type="nucleotide sequence ID" value="NZ_BAAAEB010000055.1"/>
</dbReference>
<accession>A0A6N1BEF7</accession>
<keyword evidence="1 8" id="KW-0596">Phosphopantetheine</keyword>
<dbReference type="UniPathway" id="UPA00094"/>
<dbReference type="SUPFAM" id="SSF47336">
    <property type="entry name" value="ACP-like"/>
    <property type="match status" value="1"/>
</dbReference>
<dbReference type="NCBIfam" id="NF002150">
    <property type="entry name" value="PRK00982.1-4"/>
    <property type="match status" value="1"/>
</dbReference>
<keyword evidence="4 8" id="KW-0276">Fatty acid metabolism</keyword>
<dbReference type="InterPro" id="IPR009081">
    <property type="entry name" value="PP-bd_ACP"/>
</dbReference>
<evidence type="ECO:0000256" key="4">
    <source>
        <dbReference type="ARBA" id="ARBA00022832"/>
    </source>
</evidence>
<evidence type="ECO:0000256" key="7">
    <source>
        <dbReference type="ARBA" id="ARBA00024328"/>
    </source>
</evidence>
<dbReference type="GO" id="GO:0009245">
    <property type="term" value="P:lipid A biosynthetic process"/>
    <property type="evidence" value="ECO:0007669"/>
    <property type="project" value="TreeGrafter"/>
</dbReference>
<dbReference type="NCBIfam" id="NF002149">
    <property type="entry name" value="PRK00982.1-3"/>
    <property type="match status" value="1"/>
</dbReference>
<reference evidence="11 12" key="1">
    <citation type="submission" date="2020-05" db="EMBL/GenBank/DDBJ databases">
        <title>MicrobeNet Type strains.</title>
        <authorList>
            <person name="Nicholson A.C."/>
        </authorList>
    </citation>
    <scope>NUCLEOTIDE SEQUENCE [LARGE SCALE GENOMIC DNA]</scope>
    <source>
        <strain evidence="11 12">ATCC 700815</strain>
    </source>
</reference>
<proteinExistence type="inferred from homology"/>
<gene>
    <name evidence="8 11" type="primary">acpP</name>
    <name evidence="11" type="ORF">HLB16_24760</name>
</gene>
<dbReference type="InterPro" id="IPR003231">
    <property type="entry name" value="ACP"/>
</dbReference>